<keyword evidence="18" id="KW-1185">Reference proteome</keyword>
<dbReference type="GO" id="GO:0046872">
    <property type="term" value="F:metal ion binding"/>
    <property type="evidence" value="ECO:0007669"/>
    <property type="project" value="UniProtKB-KW"/>
</dbReference>
<evidence type="ECO:0000256" key="13">
    <source>
        <dbReference type="ARBA" id="ARBA00023125"/>
    </source>
</evidence>
<keyword evidence="1" id="KW-0645">Protease</keyword>
<dbReference type="Gene3D" id="3.30.70.270">
    <property type="match status" value="1"/>
</dbReference>
<dbReference type="GO" id="GO:0015074">
    <property type="term" value="P:DNA integration"/>
    <property type="evidence" value="ECO:0007669"/>
    <property type="project" value="UniProtKB-KW"/>
</dbReference>
<dbReference type="PANTHER" id="PTHR37984">
    <property type="entry name" value="PROTEIN CBG26694"/>
    <property type="match status" value="1"/>
</dbReference>
<evidence type="ECO:0000256" key="5">
    <source>
        <dbReference type="ARBA" id="ARBA00022723"/>
    </source>
</evidence>
<dbReference type="GO" id="GO:0006508">
    <property type="term" value="P:proteolysis"/>
    <property type="evidence" value="ECO:0007669"/>
    <property type="project" value="UniProtKB-KW"/>
</dbReference>
<sequence length="569" mass="66460">MQRGSEYFNTPVKDLRFEVILAAARTEMIQAAALPLLREDQITKYKYFFNQNRLCSGKYFTKIDLRGAYHLVQIRPGDKWKTAFRTHYGHFEYTVMPFGLTNAPAVFQHLMNDIFREYLDDFVVVYLDDILIFSKNQEAHNKHASLVLAKLRQHRLCAKLDKCNLFIKYYSKITAPLTALTSKYKLFLWNSNSQFAFDTLKSAFSSSKDLLHPDPMRPFIVEADALDFALGTILSQTVPDGFLHPVAFYSQKLTSVEINYKVYDKELLAIIRAFEQWRPYLAVAQHRIQYKLQEENEVYGQQNQDLLKPEQNELVEIVRILPYSNFLKDINTAATDGDTWATNVIKELQNDPKNSSHDDLNLNYWWPKMNKLVQEYVKSCDTCARSKFHRHHPFDLLQPLSIRNHLCGSIFIDFIIDLLIVNDKDLFLVTQTLLSQAKFAYNNTVHASTKVSLFYANYGYHPRFNFEFSGDSVHSSAELSVKLIERIQQELKQTDCQCKEHPDFKIEDKLWLLRKRTVATHSCAKLDYKHLRPFQIIQLVGPLACRLDLLSRFRIHDVFHVSLLEPYHV</sequence>
<dbReference type="Gene3D" id="1.10.340.70">
    <property type="match status" value="1"/>
</dbReference>
<keyword evidence="14" id="KW-0233">DNA recombination</keyword>
<keyword evidence="6" id="KW-0064">Aspartyl protease</keyword>
<evidence type="ECO:0000256" key="3">
    <source>
        <dbReference type="ARBA" id="ARBA00022695"/>
    </source>
</evidence>
<dbReference type="Proteomes" id="UP000244005">
    <property type="component" value="Unassembled WGS sequence"/>
</dbReference>
<accession>A0A2R6VY94</accession>
<keyword evidence="12" id="KW-0239">DNA-directed DNA polymerase</keyword>
<dbReference type="Pfam" id="PF24626">
    <property type="entry name" value="SH3_Tf2-1"/>
    <property type="match status" value="1"/>
</dbReference>
<dbReference type="Pfam" id="PF00078">
    <property type="entry name" value="RVT_1"/>
    <property type="match status" value="1"/>
</dbReference>
<dbReference type="InterPro" id="IPR036397">
    <property type="entry name" value="RNaseH_sf"/>
</dbReference>
<evidence type="ECO:0000256" key="11">
    <source>
        <dbReference type="ARBA" id="ARBA00022918"/>
    </source>
</evidence>
<proteinExistence type="predicted"/>
<dbReference type="FunFam" id="3.10.10.10:FF:000007">
    <property type="entry name" value="Retrovirus-related Pol polyprotein from transposon 17.6-like Protein"/>
    <property type="match status" value="1"/>
</dbReference>
<evidence type="ECO:0000313" key="17">
    <source>
        <dbReference type="EMBL" id="PTQ26556.1"/>
    </source>
</evidence>
<dbReference type="Pfam" id="PF17919">
    <property type="entry name" value="RT_RNaseH_2"/>
    <property type="match status" value="1"/>
</dbReference>
<evidence type="ECO:0000256" key="15">
    <source>
        <dbReference type="ARBA" id="ARBA00023268"/>
    </source>
</evidence>
<dbReference type="Gene3D" id="3.30.420.10">
    <property type="entry name" value="Ribonuclease H-like superfamily/Ribonuclease H"/>
    <property type="match status" value="1"/>
</dbReference>
<keyword evidence="5" id="KW-0479">Metal-binding</keyword>
<dbReference type="InterPro" id="IPR043128">
    <property type="entry name" value="Rev_trsase/Diguanyl_cyclase"/>
</dbReference>
<dbReference type="GO" id="GO:0006310">
    <property type="term" value="P:DNA recombination"/>
    <property type="evidence" value="ECO:0007669"/>
    <property type="project" value="UniProtKB-KW"/>
</dbReference>
<evidence type="ECO:0000256" key="6">
    <source>
        <dbReference type="ARBA" id="ARBA00022750"/>
    </source>
</evidence>
<gene>
    <name evidence="17" type="ORF">MARPO_0998s0001</name>
</gene>
<dbReference type="OMA" id="TCARSKF"/>
<evidence type="ECO:0000256" key="12">
    <source>
        <dbReference type="ARBA" id="ARBA00022932"/>
    </source>
</evidence>
<keyword evidence="11" id="KW-0695">RNA-directed DNA polymerase</keyword>
<dbReference type="GO" id="GO:0003964">
    <property type="term" value="F:RNA-directed DNA polymerase activity"/>
    <property type="evidence" value="ECO:0007669"/>
    <property type="project" value="UniProtKB-KW"/>
</dbReference>
<dbReference type="GO" id="GO:0004519">
    <property type="term" value="F:endonuclease activity"/>
    <property type="evidence" value="ECO:0007669"/>
    <property type="project" value="UniProtKB-KW"/>
</dbReference>
<dbReference type="OrthoDB" id="1928132at2759"/>
<feature type="domain" description="Reverse transcriptase" evidence="16">
    <location>
        <begin position="1"/>
        <end position="194"/>
    </location>
</feature>
<keyword evidence="4" id="KW-0540">Nuclease</keyword>
<dbReference type="Gene3D" id="3.10.10.10">
    <property type="entry name" value="HIV Type 1 Reverse Transcriptase, subunit A, domain 1"/>
    <property type="match status" value="1"/>
</dbReference>
<protein>
    <recommendedName>
        <fullName evidence="16">Reverse transcriptase domain-containing protein</fullName>
    </recommendedName>
</protein>
<dbReference type="InterPro" id="IPR043502">
    <property type="entry name" value="DNA/RNA_pol_sf"/>
</dbReference>
<dbReference type="InterPro" id="IPR000477">
    <property type="entry name" value="RT_dom"/>
</dbReference>
<evidence type="ECO:0000256" key="2">
    <source>
        <dbReference type="ARBA" id="ARBA00022679"/>
    </source>
</evidence>
<dbReference type="InterPro" id="IPR041588">
    <property type="entry name" value="Integrase_H2C2"/>
</dbReference>
<keyword evidence="9" id="KW-0460">Magnesium</keyword>
<evidence type="ECO:0000313" key="18">
    <source>
        <dbReference type="Proteomes" id="UP000244005"/>
    </source>
</evidence>
<keyword evidence="13" id="KW-0238">DNA-binding</keyword>
<dbReference type="GO" id="GO:0003887">
    <property type="term" value="F:DNA-directed DNA polymerase activity"/>
    <property type="evidence" value="ECO:0007669"/>
    <property type="project" value="UniProtKB-KW"/>
</dbReference>
<evidence type="ECO:0000256" key="4">
    <source>
        <dbReference type="ARBA" id="ARBA00022722"/>
    </source>
</evidence>
<organism evidence="17 18">
    <name type="scientific">Marchantia polymorpha</name>
    <name type="common">Common liverwort</name>
    <name type="synonym">Marchantia aquatica</name>
    <dbReference type="NCBI Taxonomy" id="3197"/>
    <lineage>
        <taxon>Eukaryota</taxon>
        <taxon>Viridiplantae</taxon>
        <taxon>Streptophyta</taxon>
        <taxon>Embryophyta</taxon>
        <taxon>Marchantiophyta</taxon>
        <taxon>Marchantiopsida</taxon>
        <taxon>Marchantiidae</taxon>
        <taxon>Marchantiales</taxon>
        <taxon>Marchantiaceae</taxon>
        <taxon>Marchantia</taxon>
    </lineage>
</organism>
<dbReference type="Pfam" id="PF17921">
    <property type="entry name" value="Integrase_H2C2"/>
    <property type="match status" value="1"/>
</dbReference>
<dbReference type="PROSITE" id="PS50878">
    <property type="entry name" value="RT_POL"/>
    <property type="match status" value="1"/>
</dbReference>
<dbReference type="SUPFAM" id="SSF56672">
    <property type="entry name" value="DNA/RNA polymerases"/>
    <property type="match status" value="1"/>
</dbReference>
<evidence type="ECO:0000256" key="9">
    <source>
        <dbReference type="ARBA" id="ARBA00022842"/>
    </source>
</evidence>
<dbReference type="InterPro" id="IPR056924">
    <property type="entry name" value="SH3_Tf2-1"/>
</dbReference>
<dbReference type="InterPro" id="IPR050951">
    <property type="entry name" value="Retrovirus_Pol_polyprotein"/>
</dbReference>
<dbReference type="CDD" id="cd01647">
    <property type="entry name" value="RT_LTR"/>
    <property type="match status" value="1"/>
</dbReference>
<keyword evidence="3" id="KW-0548">Nucleotidyltransferase</keyword>
<evidence type="ECO:0000256" key="14">
    <source>
        <dbReference type="ARBA" id="ARBA00023172"/>
    </source>
</evidence>
<name>A0A2R6VY94_MARPO</name>
<reference evidence="18" key="1">
    <citation type="journal article" date="2017" name="Cell">
        <title>Insights into land plant evolution garnered from the Marchantia polymorpha genome.</title>
        <authorList>
            <person name="Bowman J.L."/>
            <person name="Kohchi T."/>
            <person name="Yamato K.T."/>
            <person name="Jenkins J."/>
            <person name="Shu S."/>
            <person name="Ishizaki K."/>
            <person name="Yamaoka S."/>
            <person name="Nishihama R."/>
            <person name="Nakamura Y."/>
            <person name="Berger F."/>
            <person name="Adam C."/>
            <person name="Aki S.S."/>
            <person name="Althoff F."/>
            <person name="Araki T."/>
            <person name="Arteaga-Vazquez M.A."/>
            <person name="Balasubrmanian S."/>
            <person name="Barry K."/>
            <person name="Bauer D."/>
            <person name="Boehm C.R."/>
            <person name="Briginshaw L."/>
            <person name="Caballero-Perez J."/>
            <person name="Catarino B."/>
            <person name="Chen F."/>
            <person name="Chiyoda S."/>
            <person name="Chovatia M."/>
            <person name="Davies K.M."/>
            <person name="Delmans M."/>
            <person name="Demura T."/>
            <person name="Dierschke T."/>
            <person name="Dolan L."/>
            <person name="Dorantes-Acosta A.E."/>
            <person name="Eklund D.M."/>
            <person name="Florent S.N."/>
            <person name="Flores-Sandoval E."/>
            <person name="Fujiyama A."/>
            <person name="Fukuzawa H."/>
            <person name="Galik B."/>
            <person name="Grimanelli D."/>
            <person name="Grimwood J."/>
            <person name="Grossniklaus U."/>
            <person name="Hamada T."/>
            <person name="Haseloff J."/>
            <person name="Hetherington A.J."/>
            <person name="Higo A."/>
            <person name="Hirakawa Y."/>
            <person name="Hundley H.N."/>
            <person name="Ikeda Y."/>
            <person name="Inoue K."/>
            <person name="Inoue S.I."/>
            <person name="Ishida S."/>
            <person name="Jia Q."/>
            <person name="Kakita M."/>
            <person name="Kanazawa T."/>
            <person name="Kawai Y."/>
            <person name="Kawashima T."/>
            <person name="Kennedy M."/>
            <person name="Kinose K."/>
            <person name="Kinoshita T."/>
            <person name="Kohara Y."/>
            <person name="Koide E."/>
            <person name="Komatsu K."/>
            <person name="Kopischke S."/>
            <person name="Kubo M."/>
            <person name="Kyozuka J."/>
            <person name="Lagercrantz U."/>
            <person name="Lin S.S."/>
            <person name="Lindquist E."/>
            <person name="Lipzen A.M."/>
            <person name="Lu C.W."/>
            <person name="De Luna E."/>
            <person name="Martienssen R.A."/>
            <person name="Minamino N."/>
            <person name="Mizutani M."/>
            <person name="Mizutani M."/>
            <person name="Mochizuki N."/>
            <person name="Monte I."/>
            <person name="Mosher R."/>
            <person name="Nagasaki H."/>
            <person name="Nakagami H."/>
            <person name="Naramoto S."/>
            <person name="Nishitani K."/>
            <person name="Ohtani M."/>
            <person name="Okamoto T."/>
            <person name="Okumura M."/>
            <person name="Phillips J."/>
            <person name="Pollak B."/>
            <person name="Reinders A."/>
            <person name="Rovekamp M."/>
            <person name="Sano R."/>
            <person name="Sawa S."/>
            <person name="Schmid M.W."/>
            <person name="Shirakawa M."/>
            <person name="Solano R."/>
            <person name="Spunde A."/>
            <person name="Suetsugu N."/>
            <person name="Sugano S."/>
            <person name="Sugiyama A."/>
            <person name="Sun R."/>
            <person name="Suzuki Y."/>
            <person name="Takenaka M."/>
            <person name="Takezawa D."/>
            <person name="Tomogane H."/>
            <person name="Tsuzuki M."/>
            <person name="Ueda T."/>
            <person name="Umeda M."/>
            <person name="Ward J.M."/>
            <person name="Watanabe Y."/>
            <person name="Yazaki K."/>
            <person name="Yokoyama R."/>
            <person name="Yoshitake Y."/>
            <person name="Yotsui I."/>
            <person name="Zachgo S."/>
            <person name="Schmutz J."/>
        </authorList>
    </citation>
    <scope>NUCLEOTIDE SEQUENCE [LARGE SCALE GENOMIC DNA]</scope>
    <source>
        <strain evidence="18">Tak-1</strain>
    </source>
</reference>
<keyword evidence="7" id="KW-0255">Endonuclease</keyword>
<evidence type="ECO:0000259" key="16">
    <source>
        <dbReference type="PROSITE" id="PS50878"/>
    </source>
</evidence>
<dbReference type="GO" id="GO:0004190">
    <property type="term" value="F:aspartic-type endopeptidase activity"/>
    <property type="evidence" value="ECO:0007669"/>
    <property type="project" value="UniProtKB-KW"/>
</dbReference>
<keyword evidence="15" id="KW-0511">Multifunctional enzyme</keyword>
<evidence type="ECO:0000256" key="1">
    <source>
        <dbReference type="ARBA" id="ARBA00022670"/>
    </source>
</evidence>
<keyword evidence="2" id="KW-0808">Transferase</keyword>
<dbReference type="InterPro" id="IPR041577">
    <property type="entry name" value="RT_RNaseH_2"/>
</dbReference>
<dbReference type="PANTHER" id="PTHR37984:SF5">
    <property type="entry name" value="PROTEIN NYNRIN-LIKE"/>
    <property type="match status" value="1"/>
</dbReference>
<dbReference type="AlphaFoldDB" id="A0A2R6VY94"/>
<keyword evidence="10" id="KW-0229">DNA integration</keyword>
<evidence type="ECO:0000256" key="8">
    <source>
        <dbReference type="ARBA" id="ARBA00022801"/>
    </source>
</evidence>
<evidence type="ECO:0000256" key="7">
    <source>
        <dbReference type="ARBA" id="ARBA00022759"/>
    </source>
</evidence>
<evidence type="ECO:0000256" key="10">
    <source>
        <dbReference type="ARBA" id="ARBA00022908"/>
    </source>
</evidence>
<dbReference type="EMBL" id="KZ773491">
    <property type="protein sequence ID" value="PTQ26556.1"/>
    <property type="molecule type" value="Genomic_DNA"/>
</dbReference>
<keyword evidence="8" id="KW-0378">Hydrolase</keyword>
<dbReference type="GO" id="GO:0003677">
    <property type="term" value="F:DNA binding"/>
    <property type="evidence" value="ECO:0007669"/>
    <property type="project" value="UniProtKB-KW"/>
</dbReference>